<evidence type="ECO:0000313" key="2">
    <source>
        <dbReference type="EMBL" id="KAF9944606.1"/>
    </source>
</evidence>
<dbReference type="PANTHER" id="PTHR47808">
    <property type="entry name" value="INNER NUCLEAR MEMBRANE PROTEIN HEH2-RELATED"/>
    <property type="match status" value="1"/>
</dbReference>
<feature type="compositionally biased region" description="Low complexity" evidence="1">
    <location>
        <begin position="120"/>
        <end position="137"/>
    </location>
</feature>
<accession>A0A9P6LVJ3</accession>
<dbReference type="GO" id="GO:0003682">
    <property type="term" value="F:chromatin binding"/>
    <property type="evidence" value="ECO:0007669"/>
    <property type="project" value="InterPro"/>
</dbReference>
<evidence type="ECO:0000256" key="1">
    <source>
        <dbReference type="SAM" id="MobiDB-lite"/>
    </source>
</evidence>
<proteinExistence type="predicted"/>
<dbReference type="EMBL" id="JAAAHY010002384">
    <property type="protein sequence ID" value="KAF9944606.1"/>
    <property type="molecule type" value="Genomic_DNA"/>
</dbReference>
<feature type="compositionally biased region" description="Low complexity" evidence="1">
    <location>
        <begin position="90"/>
        <end position="109"/>
    </location>
</feature>
<feature type="region of interest" description="Disordered" evidence="1">
    <location>
        <begin position="88"/>
        <end position="137"/>
    </location>
</feature>
<dbReference type="Gene3D" id="1.10.720.40">
    <property type="match status" value="1"/>
</dbReference>
<dbReference type="GO" id="GO:0034399">
    <property type="term" value="C:nuclear periphery"/>
    <property type="evidence" value="ECO:0007669"/>
    <property type="project" value="TreeGrafter"/>
</dbReference>
<sequence length="137" mass="15037">MPPIKVPRYLQPDFDPLKIKMDTIREILISHNIRAPTGAVKKQELIDLFEQHIRPQAPALRKYYETVVPSEKGIIKVPRSSTTTLAFGHSASEAASSQASTGSTVSTASKQRSVERSHRSSNPEPSQSSQSNAVGKQ</sequence>
<dbReference type="Proteomes" id="UP000738359">
    <property type="component" value="Unassembled WGS sequence"/>
</dbReference>
<dbReference type="GO" id="GO:0071763">
    <property type="term" value="P:nuclear membrane organization"/>
    <property type="evidence" value="ECO:0007669"/>
    <property type="project" value="TreeGrafter"/>
</dbReference>
<comment type="caution">
    <text evidence="2">The sequence shown here is derived from an EMBL/GenBank/DDBJ whole genome shotgun (WGS) entry which is preliminary data.</text>
</comment>
<dbReference type="OrthoDB" id="2503928at2759"/>
<keyword evidence="3" id="KW-1185">Reference proteome</keyword>
<dbReference type="InterPro" id="IPR011015">
    <property type="entry name" value="LEM/LEM-like_dom_sf"/>
</dbReference>
<name>A0A9P6LVJ3_MORAP</name>
<dbReference type="GO" id="GO:0005637">
    <property type="term" value="C:nuclear inner membrane"/>
    <property type="evidence" value="ECO:0007669"/>
    <property type="project" value="InterPro"/>
</dbReference>
<protein>
    <submittedName>
        <fullName evidence="2">Inner nuclear membrane protein enriched at telomere/subtelomere region</fullName>
    </submittedName>
</protein>
<dbReference type="InterPro" id="IPR044780">
    <property type="entry name" value="Heh2/Src1"/>
</dbReference>
<gene>
    <name evidence="2" type="primary">SRC1_1</name>
    <name evidence="2" type="ORF">BGZ70_004495</name>
</gene>
<dbReference type="PANTHER" id="PTHR47808:SF2">
    <property type="entry name" value="LEM DOMAIN-CONTAINING PROTEIN 2"/>
    <property type="match status" value="1"/>
</dbReference>
<dbReference type="GO" id="GO:0005783">
    <property type="term" value="C:endoplasmic reticulum"/>
    <property type="evidence" value="ECO:0007669"/>
    <property type="project" value="TreeGrafter"/>
</dbReference>
<organism evidence="2 3">
    <name type="scientific">Mortierella alpina</name>
    <name type="common">Oleaginous fungus</name>
    <name type="synonym">Mortierella renispora</name>
    <dbReference type="NCBI Taxonomy" id="64518"/>
    <lineage>
        <taxon>Eukaryota</taxon>
        <taxon>Fungi</taxon>
        <taxon>Fungi incertae sedis</taxon>
        <taxon>Mucoromycota</taxon>
        <taxon>Mortierellomycotina</taxon>
        <taxon>Mortierellomycetes</taxon>
        <taxon>Mortierellales</taxon>
        <taxon>Mortierellaceae</taxon>
        <taxon>Mortierella</taxon>
    </lineage>
</organism>
<dbReference type="AlphaFoldDB" id="A0A9P6LVJ3"/>
<feature type="non-terminal residue" evidence="2">
    <location>
        <position position="137"/>
    </location>
</feature>
<evidence type="ECO:0000313" key="3">
    <source>
        <dbReference type="Proteomes" id="UP000738359"/>
    </source>
</evidence>
<reference evidence="2" key="1">
    <citation type="journal article" date="2020" name="Fungal Divers.">
        <title>Resolving the Mortierellaceae phylogeny through synthesis of multi-gene phylogenetics and phylogenomics.</title>
        <authorList>
            <person name="Vandepol N."/>
            <person name="Liber J."/>
            <person name="Desiro A."/>
            <person name="Na H."/>
            <person name="Kennedy M."/>
            <person name="Barry K."/>
            <person name="Grigoriev I.V."/>
            <person name="Miller A.N."/>
            <person name="O'Donnell K."/>
            <person name="Stajich J.E."/>
            <person name="Bonito G."/>
        </authorList>
    </citation>
    <scope>NUCLEOTIDE SEQUENCE</scope>
    <source>
        <strain evidence="2">CK1249</strain>
    </source>
</reference>